<feature type="transmembrane region" description="Helical" evidence="8">
    <location>
        <begin position="177"/>
        <end position="197"/>
    </location>
</feature>
<keyword evidence="2" id="KW-0813">Transport</keyword>
<feature type="transmembrane region" description="Helical" evidence="8">
    <location>
        <begin position="323"/>
        <end position="349"/>
    </location>
</feature>
<keyword evidence="7 8" id="KW-0472">Membrane</keyword>
<dbReference type="InterPro" id="IPR011701">
    <property type="entry name" value="MFS"/>
</dbReference>
<accession>A0A0F3QEK3</accession>
<feature type="transmembrane region" description="Helical" evidence="8">
    <location>
        <begin position="298"/>
        <end position="317"/>
    </location>
</feature>
<evidence type="ECO:0000259" key="9">
    <source>
        <dbReference type="PROSITE" id="PS50850"/>
    </source>
</evidence>
<dbReference type="SUPFAM" id="SSF103473">
    <property type="entry name" value="MFS general substrate transporter"/>
    <property type="match status" value="1"/>
</dbReference>
<gene>
    <name evidence="10" type="ORF">RBEAN4_1572</name>
</gene>
<comment type="caution">
    <text evidence="10">The sequence shown here is derived from an EMBL/GenBank/DDBJ whole genome shotgun (WGS) entry which is preliminary data.</text>
</comment>
<feature type="transmembrane region" description="Helical" evidence="8">
    <location>
        <begin position="146"/>
        <end position="171"/>
    </location>
</feature>
<evidence type="ECO:0000256" key="3">
    <source>
        <dbReference type="ARBA" id="ARBA00022475"/>
    </source>
</evidence>
<feature type="transmembrane region" description="Helical" evidence="8">
    <location>
        <begin position="271"/>
        <end position="291"/>
    </location>
</feature>
<feature type="transmembrane region" description="Helical" evidence="8">
    <location>
        <begin position="361"/>
        <end position="381"/>
    </location>
</feature>
<evidence type="ECO:0000256" key="7">
    <source>
        <dbReference type="ARBA" id="ARBA00023136"/>
    </source>
</evidence>
<feature type="transmembrane region" description="Helical" evidence="8">
    <location>
        <begin position="112"/>
        <end position="134"/>
    </location>
</feature>
<evidence type="ECO:0000313" key="11">
    <source>
        <dbReference type="Proteomes" id="UP000033661"/>
    </source>
</evidence>
<sequence>MNKSKFIFLSAISGNILEYYDFTVYSVFSPIIGRIFFPGESEFIQILLSLAVFAVGFLTRPIGGILFGYIGDRYGRRIALIISMLGMTIPTFIMGLIPSYADIGVYAPITLIIMRLIQGLCISGEGTGAAIFILEHRQNLRPGFTAGLVHGSNIVGTLVAIFIGIIIERYFSHVDFAWRFAFLLGGFIGLAGFYLRLRVSETPIFKILEKKKKVLKAPFSNVIKTAWKSMFLTICIGAIASSIMYLVKTYINVFYYNVMHFDNAIALSYSAYSLFIAMVAMPLAGGAADIIGKFKMSMLVGTAILLLILPTMLLMSAEETWQQILALTVLGMLAGSIAGTAYIFVISLFTAEQKFTGVAFSYNFAIAIFGGTSPIISRWLVEHTKLFYAPAFYIMIIAAIFLIIMYMMRRVIKQLLYSYEQKK</sequence>
<evidence type="ECO:0000256" key="4">
    <source>
        <dbReference type="ARBA" id="ARBA00022692"/>
    </source>
</evidence>
<evidence type="ECO:0000256" key="8">
    <source>
        <dbReference type="SAM" id="Phobius"/>
    </source>
</evidence>
<evidence type="ECO:0000256" key="1">
    <source>
        <dbReference type="ARBA" id="ARBA00004429"/>
    </source>
</evidence>
<evidence type="ECO:0000256" key="2">
    <source>
        <dbReference type="ARBA" id="ARBA00022448"/>
    </source>
</evidence>
<feature type="transmembrane region" description="Helical" evidence="8">
    <location>
        <begin position="78"/>
        <end position="100"/>
    </location>
</feature>
<dbReference type="EMBL" id="LAOI01000001">
    <property type="protein sequence ID" value="KJV90566.1"/>
    <property type="molecule type" value="Genomic_DNA"/>
</dbReference>
<dbReference type="PATRIC" id="fig|1359193.3.peg.1526"/>
<dbReference type="PROSITE" id="PS50850">
    <property type="entry name" value="MFS"/>
    <property type="match status" value="1"/>
</dbReference>
<feature type="transmembrane region" description="Helical" evidence="8">
    <location>
        <begin position="43"/>
        <end position="71"/>
    </location>
</feature>
<dbReference type="InterPro" id="IPR051084">
    <property type="entry name" value="H+-coupled_symporters"/>
</dbReference>
<feature type="transmembrane region" description="Helical" evidence="8">
    <location>
        <begin position="387"/>
        <end position="408"/>
    </location>
</feature>
<evidence type="ECO:0000313" key="10">
    <source>
        <dbReference type="EMBL" id="KJV90566.1"/>
    </source>
</evidence>
<keyword evidence="4 8" id="KW-0812">Transmembrane</keyword>
<keyword evidence="3" id="KW-1003">Cell membrane</keyword>
<proteinExistence type="predicted"/>
<dbReference type="PANTHER" id="PTHR43528">
    <property type="entry name" value="ALPHA-KETOGLUTARATE PERMEASE"/>
    <property type="match status" value="1"/>
</dbReference>
<dbReference type="GO" id="GO:0005886">
    <property type="term" value="C:plasma membrane"/>
    <property type="evidence" value="ECO:0007669"/>
    <property type="project" value="UniProtKB-SubCell"/>
</dbReference>
<dbReference type="InterPro" id="IPR036259">
    <property type="entry name" value="MFS_trans_sf"/>
</dbReference>
<feature type="domain" description="Major facilitator superfamily (MFS) profile" evidence="9">
    <location>
        <begin position="7"/>
        <end position="413"/>
    </location>
</feature>
<feature type="transmembrane region" description="Helical" evidence="8">
    <location>
        <begin position="230"/>
        <end position="251"/>
    </location>
</feature>
<dbReference type="InterPro" id="IPR020846">
    <property type="entry name" value="MFS_dom"/>
</dbReference>
<keyword evidence="5" id="KW-0769">Symport</keyword>
<dbReference type="Pfam" id="PF07690">
    <property type="entry name" value="MFS_1"/>
    <property type="match status" value="1"/>
</dbReference>
<keyword evidence="6 8" id="KW-1133">Transmembrane helix</keyword>
<dbReference type="GO" id="GO:0015293">
    <property type="term" value="F:symporter activity"/>
    <property type="evidence" value="ECO:0007669"/>
    <property type="project" value="UniProtKB-KW"/>
</dbReference>
<dbReference type="RefSeq" id="WP_011478031.1">
    <property type="nucleotide sequence ID" value="NZ_LAOI01000001.1"/>
</dbReference>
<reference evidence="10 11" key="1">
    <citation type="submission" date="2015-02" db="EMBL/GenBank/DDBJ databases">
        <title>Genome Sequencing of Rickettsiales.</title>
        <authorList>
            <person name="Daugherty S.C."/>
            <person name="Su Q."/>
            <person name="Abolude K."/>
            <person name="Beier-Sexton M."/>
            <person name="Carlyon J.A."/>
            <person name="Carter R."/>
            <person name="Day N.P."/>
            <person name="Dumler S.J."/>
            <person name="Dyachenko V."/>
            <person name="Godinez A."/>
            <person name="Kurtti T.J."/>
            <person name="Lichay M."/>
            <person name="Mullins K.E."/>
            <person name="Ott S."/>
            <person name="Pappas-Brown V."/>
            <person name="Paris D.H."/>
            <person name="Patel P."/>
            <person name="Richards A.L."/>
            <person name="Sadzewicz L."/>
            <person name="Sears K."/>
            <person name="Seidman D."/>
            <person name="Sengamalay N."/>
            <person name="Stenos J."/>
            <person name="Tallon L.J."/>
            <person name="Vincent G."/>
            <person name="Fraser C.M."/>
            <person name="Munderloh U."/>
            <person name="Dunning-Hotopp J.C."/>
        </authorList>
    </citation>
    <scope>NUCLEOTIDE SEQUENCE [LARGE SCALE GENOMIC DNA]</scope>
    <source>
        <strain evidence="10 11">RML An4</strain>
    </source>
</reference>
<dbReference type="Gene3D" id="1.20.1250.20">
    <property type="entry name" value="MFS general substrate transporter like domains"/>
    <property type="match status" value="2"/>
</dbReference>
<name>A0A0F3QEK3_RICBE</name>
<evidence type="ECO:0000256" key="5">
    <source>
        <dbReference type="ARBA" id="ARBA00022847"/>
    </source>
</evidence>
<protein>
    <submittedName>
        <fullName evidence="10">Sugar (And other) transporter family protein</fullName>
    </submittedName>
</protein>
<keyword evidence="11" id="KW-1185">Reference proteome</keyword>
<dbReference type="PANTHER" id="PTHR43528:SF1">
    <property type="entry name" value="ALPHA-KETOGLUTARATE PERMEASE"/>
    <property type="match status" value="1"/>
</dbReference>
<evidence type="ECO:0000256" key="6">
    <source>
        <dbReference type="ARBA" id="ARBA00022989"/>
    </source>
</evidence>
<dbReference type="AlphaFoldDB" id="A0A0F3QEK3"/>
<organism evidence="10 11">
    <name type="scientific">Rickettsia bellii str. RML An4</name>
    <dbReference type="NCBI Taxonomy" id="1359193"/>
    <lineage>
        <taxon>Bacteria</taxon>
        <taxon>Pseudomonadati</taxon>
        <taxon>Pseudomonadota</taxon>
        <taxon>Alphaproteobacteria</taxon>
        <taxon>Rickettsiales</taxon>
        <taxon>Rickettsiaceae</taxon>
        <taxon>Rickettsieae</taxon>
        <taxon>Rickettsia</taxon>
        <taxon>belli group</taxon>
    </lineage>
</organism>
<dbReference type="Proteomes" id="UP000033661">
    <property type="component" value="Unassembled WGS sequence"/>
</dbReference>
<comment type="subcellular location">
    <subcellularLocation>
        <location evidence="1">Cell inner membrane</location>
        <topology evidence="1">Multi-pass membrane protein</topology>
    </subcellularLocation>
</comment>